<dbReference type="Proteomes" id="UP001160390">
    <property type="component" value="Unassembled WGS sequence"/>
</dbReference>
<reference evidence="1" key="1">
    <citation type="submission" date="2023-01" db="EMBL/GenBank/DDBJ databases">
        <authorList>
            <person name="Piombo E."/>
        </authorList>
    </citation>
    <scope>NUCLEOTIDE SEQUENCE</scope>
</reference>
<comment type="caution">
    <text evidence="1">The sequence shown here is derived from an EMBL/GenBank/DDBJ whole genome shotgun (WGS) entry which is preliminary data.</text>
</comment>
<evidence type="ECO:0000313" key="1">
    <source>
        <dbReference type="EMBL" id="CAI6090750.1"/>
    </source>
</evidence>
<sequence>MEPENVADNRFGKVNPGGCIKINGKLREAVTDPVTKEYLFESELRALYTGGNGSIAGVFDTVNGTEDPQIVGLVSFDSLEEKEALPKIECLPLLKFPSGYSSEESPYREDIWDYTPDDIYWDDETWDKTPQRTISVF</sequence>
<dbReference type="EMBL" id="CABFNP030001042">
    <property type="protein sequence ID" value="CAI6090750.1"/>
    <property type="molecule type" value="Genomic_DNA"/>
</dbReference>
<name>A0AA35Q420_9HYPO</name>
<organism evidence="1 2">
    <name type="scientific">Clonostachys chloroleuca</name>
    <dbReference type="NCBI Taxonomy" id="1926264"/>
    <lineage>
        <taxon>Eukaryota</taxon>
        <taxon>Fungi</taxon>
        <taxon>Dikarya</taxon>
        <taxon>Ascomycota</taxon>
        <taxon>Pezizomycotina</taxon>
        <taxon>Sordariomycetes</taxon>
        <taxon>Hypocreomycetidae</taxon>
        <taxon>Hypocreales</taxon>
        <taxon>Bionectriaceae</taxon>
        <taxon>Clonostachys</taxon>
    </lineage>
</organism>
<gene>
    <name evidence="1" type="ORF">CCHLO57077_00009973</name>
</gene>
<protein>
    <submittedName>
        <fullName evidence="1">Uncharacterized protein</fullName>
    </submittedName>
</protein>
<keyword evidence="2" id="KW-1185">Reference proteome</keyword>
<proteinExistence type="predicted"/>
<accession>A0AA35Q420</accession>
<evidence type="ECO:0000313" key="2">
    <source>
        <dbReference type="Proteomes" id="UP001160390"/>
    </source>
</evidence>
<dbReference type="AlphaFoldDB" id="A0AA35Q420"/>